<organism evidence="3 4">
    <name type="scientific">Actinomyces lilanjuaniae</name>
    <dbReference type="NCBI Taxonomy" id="2321394"/>
    <lineage>
        <taxon>Bacteria</taxon>
        <taxon>Bacillati</taxon>
        <taxon>Actinomycetota</taxon>
        <taxon>Actinomycetes</taxon>
        <taxon>Actinomycetales</taxon>
        <taxon>Actinomycetaceae</taxon>
        <taxon>Actinomyces</taxon>
    </lineage>
</organism>
<keyword evidence="2" id="KW-0472">Membrane</keyword>
<feature type="compositionally biased region" description="Gly residues" evidence="1">
    <location>
        <begin position="430"/>
        <end position="442"/>
    </location>
</feature>
<gene>
    <name evidence="3" type="ORF">D5R93_07615</name>
</gene>
<keyword evidence="2" id="KW-1133">Transmembrane helix</keyword>
<feature type="compositionally biased region" description="Low complexity" evidence="1">
    <location>
        <begin position="475"/>
        <end position="484"/>
    </location>
</feature>
<dbReference type="PANTHER" id="PTHR13328:SF4">
    <property type="entry name" value="NEGATIVE ELONGATION FACTOR A"/>
    <property type="match status" value="1"/>
</dbReference>
<dbReference type="InterPro" id="IPR052828">
    <property type="entry name" value="NELF-A_domain"/>
</dbReference>
<feature type="region of interest" description="Disordered" evidence="1">
    <location>
        <begin position="540"/>
        <end position="571"/>
    </location>
</feature>
<feature type="compositionally biased region" description="Low complexity" evidence="1">
    <location>
        <begin position="443"/>
        <end position="461"/>
    </location>
</feature>
<feature type="compositionally biased region" description="Low complexity" evidence="1">
    <location>
        <begin position="403"/>
        <end position="429"/>
    </location>
</feature>
<feature type="compositionally biased region" description="Gly residues" evidence="1">
    <location>
        <begin position="462"/>
        <end position="474"/>
    </location>
</feature>
<reference evidence="3 4" key="1">
    <citation type="submission" date="2018-09" db="EMBL/GenBank/DDBJ databases">
        <authorList>
            <person name="Li J."/>
        </authorList>
    </citation>
    <scope>NUCLEOTIDE SEQUENCE [LARGE SCALE GENOMIC DNA]</scope>
    <source>
        <strain evidence="3 4">2129</strain>
    </source>
</reference>
<evidence type="ECO:0000313" key="4">
    <source>
        <dbReference type="Proteomes" id="UP000273001"/>
    </source>
</evidence>
<feature type="transmembrane region" description="Helical" evidence="2">
    <location>
        <begin position="78"/>
        <end position="99"/>
    </location>
</feature>
<evidence type="ECO:0000256" key="2">
    <source>
        <dbReference type="SAM" id="Phobius"/>
    </source>
</evidence>
<proteinExistence type="predicted"/>
<feature type="transmembrane region" description="Helical" evidence="2">
    <location>
        <begin position="308"/>
        <end position="332"/>
    </location>
</feature>
<evidence type="ECO:0000256" key="1">
    <source>
        <dbReference type="SAM" id="MobiDB-lite"/>
    </source>
</evidence>
<feature type="transmembrane region" description="Helical" evidence="2">
    <location>
        <begin position="371"/>
        <end position="392"/>
    </location>
</feature>
<evidence type="ECO:0000313" key="3">
    <source>
        <dbReference type="EMBL" id="AYD90886.1"/>
    </source>
</evidence>
<feature type="region of interest" description="Disordered" evidence="1">
    <location>
        <begin position="403"/>
        <end position="528"/>
    </location>
</feature>
<keyword evidence="4" id="KW-1185">Reference proteome</keyword>
<name>A0ABN5PR90_9ACTO</name>
<accession>A0ABN5PR90</accession>
<dbReference type="PANTHER" id="PTHR13328">
    <property type="entry name" value="NEGATIVE ELONGATION FACTOR A NELF-A"/>
    <property type="match status" value="1"/>
</dbReference>
<feature type="transmembrane region" description="Helical" evidence="2">
    <location>
        <begin position="344"/>
        <end position="364"/>
    </location>
</feature>
<dbReference type="Proteomes" id="UP000273001">
    <property type="component" value="Chromosome"/>
</dbReference>
<dbReference type="EMBL" id="CP032514">
    <property type="protein sequence ID" value="AYD90886.1"/>
    <property type="molecule type" value="Genomic_DNA"/>
</dbReference>
<keyword evidence="2" id="KW-0812">Transmembrane</keyword>
<sequence length="571" mass="54111">MINPACYLDQGVKAVVGDAIENLATAVVEAYGRAVASLGTVWVNIGTPNLTGSGSETSAIEAGTHATDSIGITRTIGYVMWTSLAVAVISLFILGALIASRIRTGEGVMAVGRVGLVLGATVLVSGSSALVSGLMPTGPNGAGGATLFLQSALWWYTGAAAMVAVIIGGARMAWEQRAEPGRETVRSLLTLVVVAGAGVTVVGLLVTAADSFAVWLLEGSLNCDVTEDGTCFGENMLTLLALSSTGVTGGLGSLLTIILGLIAVLAAAVQVVLMVARGGMLVILTGILPLSASFTNTEMGRNWFRKCVAWLVAFILYKPAAAVVYAAAFQLVGTNVFSDDGTGFLSVLTGLMLMVIALFAMPALMRFVTPMVGAMAGGAAGGAAAVGALAALPTGAAAVGRLASGSGSASQPSSAPSGANGESGAQGAAGPSGGGHGGGQAAGAGAQDQSRSSGASQSGRSGAPGAGTGAGTTPGTGSAAASAGSGAGSGAAAGSGGAAAAGGAAGSGAAAGSGGAAAAGGAAGGPVGVAAGAALEAGKKAGQAAAGAVRAVGEQTTGQATGEEGGPSGSR</sequence>
<feature type="transmembrane region" description="Helical" evidence="2">
    <location>
        <begin position="254"/>
        <end position="287"/>
    </location>
</feature>
<feature type="transmembrane region" description="Helical" evidence="2">
    <location>
        <begin position="186"/>
        <end position="209"/>
    </location>
</feature>
<feature type="compositionally biased region" description="Gly residues" evidence="1">
    <location>
        <begin position="485"/>
        <end position="527"/>
    </location>
</feature>
<feature type="compositionally biased region" description="Low complexity" evidence="1">
    <location>
        <begin position="540"/>
        <end position="562"/>
    </location>
</feature>
<feature type="transmembrane region" description="Helical" evidence="2">
    <location>
        <begin position="111"/>
        <end position="133"/>
    </location>
</feature>
<feature type="transmembrane region" description="Helical" evidence="2">
    <location>
        <begin position="153"/>
        <end position="174"/>
    </location>
</feature>
<protein>
    <recommendedName>
        <fullName evidence="5">Epstein-Barr nuclear antigen 1 (EBV nuclear antigen 1) (EBNA-1)</fullName>
    </recommendedName>
</protein>
<evidence type="ECO:0008006" key="5">
    <source>
        <dbReference type="Google" id="ProtNLM"/>
    </source>
</evidence>